<dbReference type="SUPFAM" id="SSF144091">
    <property type="entry name" value="Rhomboid-like"/>
    <property type="match status" value="1"/>
</dbReference>
<dbReference type="Pfam" id="PF02845">
    <property type="entry name" value="CUE"/>
    <property type="match status" value="1"/>
</dbReference>
<evidence type="ECO:0000256" key="4">
    <source>
        <dbReference type="ARBA" id="ARBA00023136"/>
    </source>
</evidence>
<evidence type="ECO:0000259" key="7">
    <source>
        <dbReference type="PROSITE" id="PS51140"/>
    </source>
</evidence>
<dbReference type="InterPro" id="IPR009060">
    <property type="entry name" value="UBA-like_sf"/>
</dbReference>
<keyword evidence="4 5" id="KW-0472">Membrane</keyword>
<dbReference type="OrthoDB" id="272778at2759"/>
<dbReference type="PANTHER" id="PTHR43066:SF21">
    <property type="entry name" value="UBIQUITIN-ASSOCIATED DOMAIN-CONTAINING PROTEIN 2"/>
    <property type="match status" value="1"/>
</dbReference>
<reference evidence="8 9" key="1">
    <citation type="journal article" date="2015" name="Genome Biol. Evol.">
        <title>Phylogenomic analyses indicate that early fungi evolved digesting cell walls of algal ancestors of land plants.</title>
        <authorList>
            <person name="Chang Y."/>
            <person name="Wang S."/>
            <person name="Sekimoto S."/>
            <person name="Aerts A.L."/>
            <person name="Choi C."/>
            <person name="Clum A."/>
            <person name="LaButti K.M."/>
            <person name="Lindquist E.A."/>
            <person name="Yee Ngan C."/>
            <person name="Ohm R.A."/>
            <person name="Salamov A.A."/>
            <person name="Grigoriev I.V."/>
            <person name="Spatafora J.W."/>
            <person name="Berbee M.L."/>
        </authorList>
    </citation>
    <scope>NUCLEOTIDE SEQUENCE [LARGE SCALE GENOMIC DNA]</scope>
    <source>
        <strain evidence="8 9">NRRL 1564</strain>
    </source>
</reference>
<dbReference type="Proteomes" id="UP000242474">
    <property type="component" value="Unassembled WGS sequence"/>
</dbReference>
<keyword evidence="3 5" id="KW-1133">Transmembrane helix</keyword>
<accession>A0A2G5B239</accession>
<sequence>MAATGMRGAPTVKLWMMSLFCFGVVLAISPSWRQQLLRLRVYPYITRRWEFWRLATTLVGFPTITETLMALVLLYQLRIIERLFGTHKFVAFLFVSSVVGQVLSVIMVLTARFLSQRAFALVNTVAGGPYATIFACLYQFYAHVPAKQHVRVLGVVTVSDKWMAYVVAGNLTVARLPATLLPAVAGIAASLVYSANVAGLRLWRFPNPLADFTHRWVQPRLTSVPRRRQPALSSHAVPRPQTVVSEAVVAQLQAMFPATAHERIAQALAATGGDVDRAVSTLLNSSP</sequence>
<keyword evidence="2 5" id="KW-0812">Transmembrane</keyword>
<name>A0A2G5B239_COERN</name>
<dbReference type="GO" id="GO:0043130">
    <property type="term" value="F:ubiquitin binding"/>
    <property type="evidence" value="ECO:0007669"/>
    <property type="project" value="InterPro"/>
</dbReference>
<gene>
    <name evidence="8" type="ORF">COEREDRAFT_83919</name>
</gene>
<keyword evidence="9" id="KW-1185">Reference proteome</keyword>
<organism evidence="8 9">
    <name type="scientific">Coemansia reversa (strain ATCC 12441 / NRRL 1564)</name>
    <dbReference type="NCBI Taxonomy" id="763665"/>
    <lineage>
        <taxon>Eukaryota</taxon>
        <taxon>Fungi</taxon>
        <taxon>Fungi incertae sedis</taxon>
        <taxon>Zoopagomycota</taxon>
        <taxon>Kickxellomycotina</taxon>
        <taxon>Kickxellomycetes</taxon>
        <taxon>Kickxellales</taxon>
        <taxon>Kickxellaceae</taxon>
        <taxon>Coemansia</taxon>
    </lineage>
</organism>
<feature type="transmembrane region" description="Helical" evidence="5">
    <location>
        <begin position="89"/>
        <end position="114"/>
    </location>
</feature>
<dbReference type="Gene3D" id="1.10.8.10">
    <property type="entry name" value="DNA helicase RuvA subunit, C-terminal domain"/>
    <property type="match status" value="1"/>
</dbReference>
<evidence type="ECO:0000256" key="2">
    <source>
        <dbReference type="ARBA" id="ARBA00022692"/>
    </source>
</evidence>
<dbReference type="InterPro" id="IPR003892">
    <property type="entry name" value="CUE"/>
</dbReference>
<dbReference type="PROSITE" id="PS51140">
    <property type="entry name" value="CUE"/>
    <property type="match status" value="1"/>
</dbReference>
<feature type="signal peptide" evidence="6">
    <location>
        <begin position="1"/>
        <end position="27"/>
    </location>
</feature>
<dbReference type="SUPFAM" id="SSF46934">
    <property type="entry name" value="UBA-like"/>
    <property type="match status" value="1"/>
</dbReference>
<proteinExistence type="predicted"/>
<dbReference type="AlphaFoldDB" id="A0A2G5B239"/>
<feature type="transmembrane region" description="Helical" evidence="5">
    <location>
        <begin position="57"/>
        <end position="77"/>
    </location>
</feature>
<protein>
    <recommendedName>
        <fullName evidence="7">CUE domain-containing protein</fullName>
    </recommendedName>
</protein>
<dbReference type="GO" id="GO:0004252">
    <property type="term" value="F:serine-type endopeptidase activity"/>
    <property type="evidence" value="ECO:0007669"/>
    <property type="project" value="TreeGrafter"/>
</dbReference>
<evidence type="ECO:0000256" key="1">
    <source>
        <dbReference type="ARBA" id="ARBA00004141"/>
    </source>
</evidence>
<keyword evidence="6" id="KW-0732">Signal</keyword>
<dbReference type="PANTHER" id="PTHR43066">
    <property type="entry name" value="RHOMBOID-RELATED PROTEIN"/>
    <property type="match status" value="1"/>
</dbReference>
<evidence type="ECO:0000313" key="8">
    <source>
        <dbReference type="EMBL" id="PIA12777.1"/>
    </source>
</evidence>
<dbReference type="CDD" id="cd14279">
    <property type="entry name" value="CUE"/>
    <property type="match status" value="1"/>
</dbReference>
<feature type="chain" id="PRO_5013888842" description="CUE domain-containing protein" evidence="6">
    <location>
        <begin position="28"/>
        <end position="287"/>
    </location>
</feature>
<feature type="domain" description="CUE" evidence="7">
    <location>
        <begin position="244"/>
        <end position="287"/>
    </location>
</feature>
<dbReference type="InterPro" id="IPR035952">
    <property type="entry name" value="Rhomboid-like_sf"/>
</dbReference>
<comment type="subcellular location">
    <subcellularLocation>
        <location evidence="1">Membrane</location>
        <topology evidence="1">Multi-pass membrane protein</topology>
    </subcellularLocation>
</comment>
<feature type="transmembrane region" description="Helical" evidence="5">
    <location>
        <begin position="120"/>
        <end position="141"/>
    </location>
</feature>
<evidence type="ECO:0000256" key="6">
    <source>
        <dbReference type="SAM" id="SignalP"/>
    </source>
</evidence>
<evidence type="ECO:0000313" key="9">
    <source>
        <dbReference type="Proteomes" id="UP000242474"/>
    </source>
</evidence>
<dbReference type="GO" id="GO:0016020">
    <property type="term" value="C:membrane"/>
    <property type="evidence" value="ECO:0007669"/>
    <property type="project" value="UniProtKB-SubCell"/>
</dbReference>
<dbReference type="STRING" id="763665.A0A2G5B239"/>
<dbReference type="EMBL" id="KZ303571">
    <property type="protein sequence ID" value="PIA12777.1"/>
    <property type="molecule type" value="Genomic_DNA"/>
</dbReference>
<evidence type="ECO:0000256" key="5">
    <source>
        <dbReference type="SAM" id="Phobius"/>
    </source>
</evidence>
<evidence type="ECO:0000256" key="3">
    <source>
        <dbReference type="ARBA" id="ARBA00022989"/>
    </source>
</evidence>